<comment type="caution">
    <text evidence="1">The sequence shown here is derived from an EMBL/GenBank/DDBJ whole genome shotgun (WGS) entry which is preliminary data.</text>
</comment>
<dbReference type="Proteomes" id="UP000606044">
    <property type="component" value="Unassembled WGS sequence"/>
</dbReference>
<dbReference type="RefSeq" id="WP_188576912.1">
    <property type="nucleotide sequence ID" value="NZ_BMCT01000001.1"/>
</dbReference>
<evidence type="ECO:0000313" key="1">
    <source>
        <dbReference type="EMBL" id="GGF56873.1"/>
    </source>
</evidence>
<name>A0A917F6Z5_9HYPH</name>
<reference evidence="1" key="1">
    <citation type="journal article" date="2014" name="Int. J. Syst. Evol. Microbiol.">
        <title>Complete genome sequence of Corynebacterium casei LMG S-19264T (=DSM 44701T), isolated from a smear-ripened cheese.</title>
        <authorList>
            <consortium name="US DOE Joint Genome Institute (JGI-PGF)"/>
            <person name="Walter F."/>
            <person name="Albersmeier A."/>
            <person name="Kalinowski J."/>
            <person name="Ruckert C."/>
        </authorList>
    </citation>
    <scope>NUCLEOTIDE SEQUENCE</scope>
    <source>
        <strain evidence="1">CCM 7897</strain>
    </source>
</reference>
<keyword evidence="2" id="KW-1185">Reference proteome</keyword>
<reference evidence="1" key="2">
    <citation type="submission" date="2020-09" db="EMBL/GenBank/DDBJ databases">
        <authorList>
            <person name="Sun Q."/>
            <person name="Sedlacek I."/>
        </authorList>
    </citation>
    <scope>NUCLEOTIDE SEQUENCE</scope>
    <source>
        <strain evidence="1">CCM 7897</strain>
    </source>
</reference>
<proteinExistence type="predicted"/>
<evidence type="ECO:0000313" key="2">
    <source>
        <dbReference type="Proteomes" id="UP000606044"/>
    </source>
</evidence>
<protein>
    <submittedName>
        <fullName evidence="1">Uncharacterized protein</fullName>
    </submittedName>
</protein>
<dbReference type="AlphaFoldDB" id="A0A917F6Z5"/>
<gene>
    <name evidence="1" type="ORF">GCM10007301_15720</name>
</gene>
<sequence>MPSDPLRVDEPLFSASETDVDEVLAAHDGDARAAVRGCLDHIAKLEMQVSRGFIRLPFTTMAALNGDEG</sequence>
<organism evidence="1 2">
    <name type="scientific">Azorhizobium oxalatiphilum</name>
    <dbReference type="NCBI Taxonomy" id="980631"/>
    <lineage>
        <taxon>Bacteria</taxon>
        <taxon>Pseudomonadati</taxon>
        <taxon>Pseudomonadota</taxon>
        <taxon>Alphaproteobacteria</taxon>
        <taxon>Hyphomicrobiales</taxon>
        <taxon>Xanthobacteraceae</taxon>
        <taxon>Azorhizobium</taxon>
    </lineage>
</organism>
<dbReference type="EMBL" id="BMCT01000001">
    <property type="protein sequence ID" value="GGF56873.1"/>
    <property type="molecule type" value="Genomic_DNA"/>
</dbReference>
<accession>A0A917F6Z5</accession>